<sequence length="143" mass="15872">MADFFSQVLVAHSVLLFSFLQVLFDWFLPDDVDRSDVRLLPAEFGLSLGLVLIGVIVLYCRHRKIKTTHPTNSRAAVYAVGISFTEPLTKETFVHFSEAETRTVLIPSVIFPCHDTYNSPGGATAFDSTGYNGKKSSSKITRL</sequence>
<proteinExistence type="predicted"/>
<feature type="transmembrane region" description="Helical" evidence="1">
    <location>
        <begin position="7"/>
        <end position="28"/>
    </location>
</feature>
<evidence type="ECO:0000256" key="1">
    <source>
        <dbReference type="SAM" id="Phobius"/>
    </source>
</evidence>
<name>A0A6P4ZE67_BRABE</name>
<dbReference type="Proteomes" id="UP000515135">
    <property type="component" value="Unplaced"/>
</dbReference>
<organism evidence="2 3">
    <name type="scientific">Branchiostoma belcheri</name>
    <name type="common">Amphioxus</name>
    <dbReference type="NCBI Taxonomy" id="7741"/>
    <lineage>
        <taxon>Eukaryota</taxon>
        <taxon>Metazoa</taxon>
        <taxon>Chordata</taxon>
        <taxon>Cephalochordata</taxon>
        <taxon>Leptocardii</taxon>
        <taxon>Amphioxiformes</taxon>
        <taxon>Branchiostomatidae</taxon>
        <taxon>Branchiostoma</taxon>
    </lineage>
</organism>
<keyword evidence="2" id="KW-1185">Reference proteome</keyword>
<dbReference type="KEGG" id="bbel:109477982"/>
<reference evidence="3" key="1">
    <citation type="submission" date="2025-08" db="UniProtKB">
        <authorList>
            <consortium name="RefSeq"/>
        </authorList>
    </citation>
    <scope>IDENTIFICATION</scope>
    <source>
        <tissue evidence="3">Gonad</tissue>
    </source>
</reference>
<keyword evidence="1" id="KW-0472">Membrane</keyword>
<evidence type="ECO:0000313" key="3">
    <source>
        <dbReference type="RefSeq" id="XP_019634993.1"/>
    </source>
</evidence>
<dbReference type="GeneID" id="109477982"/>
<accession>A0A6P4ZE67</accession>
<dbReference type="OrthoDB" id="10344159at2759"/>
<keyword evidence="1" id="KW-1133">Transmembrane helix</keyword>
<dbReference type="AlphaFoldDB" id="A0A6P4ZE67"/>
<evidence type="ECO:0000313" key="2">
    <source>
        <dbReference type="Proteomes" id="UP000515135"/>
    </source>
</evidence>
<dbReference type="RefSeq" id="XP_019634993.1">
    <property type="nucleotide sequence ID" value="XM_019779434.1"/>
</dbReference>
<gene>
    <name evidence="3" type="primary">LOC109477982</name>
</gene>
<feature type="transmembrane region" description="Helical" evidence="1">
    <location>
        <begin position="40"/>
        <end position="60"/>
    </location>
</feature>
<protein>
    <submittedName>
        <fullName evidence="3">Uncharacterized protein LOC109477982</fullName>
    </submittedName>
</protein>
<keyword evidence="1" id="KW-0812">Transmembrane</keyword>